<protein>
    <submittedName>
        <fullName evidence="1">Secreted protein</fullName>
    </submittedName>
</protein>
<sequence>MKQFIQSFMLLALIGLGAVSCNNVQEKSVVQPVEKTDARTTQLSTALQEIMNSKQDNLKQSGYIIYDAETDSIAVLDPHGYSIFRTLKQGIEKGGGTVAKLSTDPEKEGWSYAGECDSKKESAFNLIHQKKEDLLADQSFDIYLKRQENGLYKVWYRIATPEK</sequence>
<dbReference type="PROSITE" id="PS51257">
    <property type="entry name" value="PROKAR_LIPOPROTEIN"/>
    <property type="match status" value="1"/>
</dbReference>
<proteinExistence type="predicted"/>
<accession>J9FYG7</accession>
<dbReference type="EMBL" id="AMCI01007556">
    <property type="protein sequence ID" value="EJW92419.1"/>
    <property type="molecule type" value="Genomic_DNA"/>
</dbReference>
<evidence type="ECO:0000313" key="1">
    <source>
        <dbReference type="EMBL" id="EJW92419.1"/>
    </source>
</evidence>
<gene>
    <name evidence="1" type="ORF">EVA_19480</name>
</gene>
<reference evidence="1" key="1">
    <citation type="journal article" date="2012" name="PLoS ONE">
        <title>Gene sets for utilization of primary and secondary nutrition supplies in the distal gut of endangered iberian lynx.</title>
        <authorList>
            <person name="Alcaide M."/>
            <person name="Messina E."/>
            <person name="Richter M."/>
            <person name="Bargiela R."/>
            <person name="Peplies J."/>
            <person name="Huws S.A."/>
            <person name="Newbold C.J."/>
            <person name="Golyshin P.N."/>
            <person name="Simon M.A."/>
            <person name="Lopez G."/>
            <person name="Yakimov M.M."/>
            <person name="Ferrer M."/>
        </authorList>
    </citation>
    <scope>NUCLEOTIDE SEQUENCE</scope>
</reference>
<organism evidence="1">
    <name type="scientific">gut metagenome</name>
    <dbReference type="NCBI Taxonomy" id="749906"/>
    <lineage>
        <taxon>unclassified sequences</taxon>
        <taxon>metagenomes</taxon>
        <taxon>organismal metagenomes</taxon>
    </lineage>
</organism>
<comment type="caution">
    <text evidence="1">The sequence shown here is derived from an EMBL/GenBank/DDBJ whole genome shotgun (WGS) entry which is preliminary data.</text>
</comment>
<name>J9FYG7_9ZZZZ</name>
<dbReference type="AlphaFoldDB" id="J9FYG7"/>